<dbReference type="EMBL" id="HBGA01026935">
    <property type="protein sequence ID" value="CAD8998926.1"/>
    <property type="molecule type" value="Transcribed_RNA"/>
</dbReference>
<dbReference type="Gene3D" id="4.10.60.10">
    <property type="entry name" value="Zinc finger, CCHC-type"/>
    <property type="match status" value="1"/>
</dbReference>
<proteinExistence type="predicted"/>
<feature type="domain" description="CCHC-type" evidence="3">
    <location>
        <begin position="5"/>
        <end position="18"/>
    </location>
</feature>
<name>A0A7S1I2K9_9EUGL</name>
<dbReference type="AlphaFoldDB" id="A0A7S1I2K9"/>
<dbReference type="GO" id="GO:0008270">
    <property type="term" value="F:zinc ion binding"/>
    <property type="evidence" value="ECO:0007669"/>
    <property type="project" value="UniProtKB-KW"/>
</dbReference>
<organism evidence="4">
    <name type="scientific">Eutreptiella gymnastica</name>
    <dbReference type="NCBI Taxonomy" id="73025"/>
    <lineage>
        <taxon>Eukaryota</taxon>
        <taxon>Discoba</taxon>
        <taxon>Euglenozoa</taxon>
        <taxon>Euglenida</taxon>
        <taxon>Spirocuta</taxon>
        <taxon>Euglenophyceae</taxon>
        <taxon>Eutreptiales</taxon>
        <taxon>Eutreptiaceae</taxon>
        <taxon>Eutreptiella</taxon>
    </lineage>
</organism>
<dbReference type="InterPro" id="IPR036875">
    <property type="entry name" value="Znf_CCHC_sf"/>
</dbReference>
<keyword evidence="1" id="KW-0479">Metal-binding</keyword>
<sequence length="231" mass="24569">MSGICFVCGQAGHTANHCNGAAITPSLNRVKCSNCAGYGHKPSSCPEKRCINCLSRHHYVKECPEPAEARVVHLNAIPYEAAVEAIAGLFAQFGTVISVQHFGTTNWDVEFSFVFEAAAAAQYVRDAGAYAISKKVLQLTEDAAASAPPLELEAAEGGEAEVAKPMKGSRKPGKQKRTEDLGTAPAEAAKSQSKEKKAKVQVSAPEQQESSKAEPNLKKKKKKKTKQAATA</sequence>
<gene>
    <name evidence="4" type="ORF">EGYM00392_LOCUS9996</name>
</gene>
<feature type="region of interest" description="Disordered" evidence="2">
    <location>
        <begin position="156"/>
        <end position="231"/>
    </location>
</feature>
<dbReference type="InterPro" id="IPR001878">
    <property type="entry name" value="Znf_CCHC"/>
</dbReference>
<reference evidence="4" key="1">
    <citation type="submission" date="2021-01" db="EMBL/GenBank/DDBJ databases">
        <authorList>
            <person name="Corre E."/>
            <person name="Pelletier E."/>
            <person name="Niang G."/>
            <person name="Scheremetjew M."/>
            <person name="Finn R."/>
            <person name="Kale V."/>
            <person name="Holt S."/>
            <person name="Cochrane G."/>
            <person name="Meng A."/>
            <person name="Brown T."/>
            <person name="Cohen L."/>
        </authorList>
    </citation>
    <scope>NUCLEOTIDE SEQUENCE</scope>
    <source>
        <strain evidence="4">NIES-381</strain>
    </source>
</reference>
<keyword evidence="1" id="KW-0863">Zinc-finger</keyword>
<evidence type="ECO:0000256" key="2">
    <source>
        <dbReference type="SAM" id="MobiDB-lite"/>
    </source>
</evidence>
<feature type="compositionally biased region" description="Basic residues" evidence="2">
    <location>
        <begin position="218"/>
        <end position="231"/>
    </location>
</feature>
<dbReference type="GO" id="GO:0003676">
    <property type="term" value="F:nucleic acid binding"/>
    <property type="evidence" value="ECO:0007669"/>
    <property type="project" value="InterPro"/>
</dbReference>
<dbReference type="SMART" id="SM00343">
    <property type="entry name" value="ZnF_C2HC"/>
    <property type="match status" value="3"/>
</dbReference>
<accession>A0A7S1I2K9</accession>
<dbReference type="SUPFAM" id="SSF57756">
    <property type="entry name" value="Retrovirus zinc finger-like domains"/>
    <property type="match status" value="1"/>
</dbReference>
<dbReference type="PROSITE" id="PS50158">
    <property type="entry name" value="ZF_CCHC"/>
    <property type="match status" value="1"/>
</dbReference>
<evidence type="ECO:0000256" key="1">
    <source>
        <dbReference type="PROSITE-ProRule" id="PRU00047"/>
    </source>
</evidence>
<evidence type="ECO:0000259" key="3">
    <source>
        <dbReference type="PROSITE" id="PS50158"/>
    </source>
</evidence>
<keyword evidence="1" id="KW-0862">Zinc</keyword>
<protein>
    <recommendedName>
        <fullName evidence="3">CCHC-type domain-containing protein</fullName>
    </recommendedName>
</protein>
<evidence type="ECO:0000313" key="4">
    <source>
        <dbReference type="EMBL" id="CAD8998926.1"/>
    </source>
</evidence>